<protein>
    <submittedName>
        <fullName evidence="2">Elongin-A</fullName>
    </submittedName>
</protein>
<dbReference type="Pfam" id="PF06881">
    <property type="entry name" value="Elongin_A"/>
    <property type="match status" value="1"/>
</dbReference>
<dbReference type="Proteomes" id="UP000887565">
    <property type="component" value="Unplaced"/>
</dbReference>
<dbReference type="PANTHER" id="PTHR15141">
    <property type="entry name" value="TRANSCRIPTION ELONGATION FACTOR B POLYPEPTIDE 3"/>
    <property type="match status" value="1"/>
</dbReference>
<dbReference type="InterPro" id="IPR010684">
    <property type="entry name" value="RNA_pol_II_trans_fac_SIII_A"/>
</dbReference>
<dbReference type="OMA" id="YDSCIRI"/>
<dbReference type="WBParaSite" id="nRc.2.0.1.t13245-RA">
    <property type="protein sequence ID" value="nRc.2.0.1.t13245-RA"/>
    <property type="gene ID" value="nRc.2.0.1.g13245"/>
</dbReference>
<dbReference type="AlphaFoldDB" id="A0A915IGK9"/>
<organism evidence="1 2">
    <name type="scientific">Romanomermis culicivorax</name>
    <name type="common">Nematode worm</name>
    <dbReference type="NCBI Taxonomy" id="13658"/>
    <lineage>
        <taxon>Eukaryota</taxon>
        <taxon>Metazoa</taxon>
        <taxon>Ecdysozoa</taxon>
        <taxon>Nematoda</taxon>
        <taxon>Enoplea</taxon>
        <taxon>Dorylaimia</taxon>
        <taxon>Mermithida</taxon>
        <taxon>Mermithoidea</taxon>
        <taxon>Mermithidae</taxon>
        <taxon>Romanomermis</taxon>
    </lineage>
</organism>
<sequence>MSSRVAEYKPQPYVRDECTYNGSSSKRKAAGFVGIELDQSLFSAKKDRCKVFTGRRNPVLKEVPTLYDSCIRILCDNIDGLGYTGGVPYDILKPILERASAEQLCRIEDLNPYLVEDTDQLWEALCKRDFKRAQREELESWKEVYERLFDERELKLEKIKSHINASNKKAEITSRQTILAVVKAPRDVKRKQDKFGTSRSLVAINGLTPSESKRHITDNAYRPSTSSATVSEVVITPKNVRPGNNSTLDKKRKPVAPLMAKTLKMLKKSRR</sequence>
<dbReference type="GO" id="GO:0006368">
    <property type="term" value="P:transcription elongation by RNA polymerase II"/>
    <property type="evidence" value="ECO:0007669"/>
    <property type="project" value="InterPro"/>
</dbReference>
<keyword evidence="1" id="KW-1185">Reference proteome</keyword>
<accession>A0A915IGK9</accession>
<dbReference type="GO" id="GO:0070449">
    <property type="term" value="C:elongin complex"/>
    <property type="evidence" value="ECO:0007669"/>
    <property type="project" value="InterPro"/>
</dbReference>
<name>A0A915IGK9_ROMCU</name>
<evidence type="ECO:0000313" key="1">
    <source>
        <dbReference type="Proteomes" id="UP000887565"/>
    </source>
</evidence>
<proteinExistence type="predicted"/>
<dbReference type="Gene3D" id="6.10.250.3180">
    <property type="match status" value="1"/>
</dbReference>
<reference evidence="2" key="1">
    <citation type="submission" date="2022-11" db="UniProtKB">
        <authorList>
            <consortium name="WormBaseParasite"/>
        </authorList>
    </citation>
    <scope>IDENTIFICATION</scope>
</reference>
<dbReference type="InterPro" id="IPR051870">
    <property type="entry name" value="Elongin-A_domain"/>
</dbReference>
<evidence type="ECO:0000313" key="2">
    <source>
        <dbReference type="WBParaSite" id="nRc.2.0.1.t13245-RA"/>
    </source>
</evidence>
<dbReference type="PANTHER" id="PTHR15141:SF76">
    <property type="entry name" value="TRANSCRIPTION ELONGATION FACTOR B POLYPEPTIDE 3"/>
    <property type="match status" value="1"/>
</dbReference>